<comment type="caution">
    <text evidence="2">The sequence shown here is derived from an EMBL/GenBank/DDBJ whole genome shotgun (WGS) entry which is preliminary data.</text>
</comment>
<dbReference type="Pfam" id="PF02721">
    <property type="entry name" value="DUF223"/>
    <property type="match status" value="1"/>
</dbReference>
<dbReference type="Gene3D" id="2.40.50.140">
    <property type="entry name" value="Nucleic acid-binding proteins"/>
    <property type="match status" value="3"/>
</dbReference>
<gene>
    <name evidence="2" type="ORF">PVAP13_3KG332600</name>
</gene>
<dbReference type="PANTHER" id="PTHR47165">
    <property type="entry name" value="OS03G0429900 PROTEIN"/>
    <property type="match status" value="1"/>
</dbReference>
<evidence type="ECO:0000313" key="2">
    <source>
        <dbReference type="EMBL" id="KAG2626241.1"/>
    </source>
</evidence>
<protein>
    <recommendedName>
        <fullName evidence="1">Replication protein A 70 kDa DNA-binding subunit B/D first OB fold domain-containing protein</fullName>
    </recommendedName>
</protein>
<dbReference type="SUPFAM" id="SSF50249">
    <property type="entry name" value="Nucleic acid-binding proteins"/>
    <property type="match status" value="3"/>
</dbReference>
<dbReference type="AlphaFoldDB" id="A0A8T0UQ43"/>
<dbReference type="InterPro" id="IPR003871">
    <property type="entry name" value="RFA1B/D_OB_1st"/>
</dbReference>
<proteinExistence type="predicted"/>
<sequence length="359" mass="40666">MQVQGQITPLSELCPINALYNIHVRVSRTWEYRGKSEQNDLIHFDVVLIDQKGYAMYCEEHLQEGKIIYISKPIVEKAKPGYRVVDAPYMLKFSKRTQILEANDDPAFPKYVFSLTPIEQLPQYAKRTDCFLDVLGKITAVSNAAIVRNTSGDLMMRRIIKLQDHKGITIDLSLSGQRALEFNAEAVFDVGEPSQNDQFLSGTSTCRWYINENEMPAIRTFQRGACKVCNSKMVAGHDGYECTKATGCSCKQFDWKYKICFIGADDTYSLEFMFFEKKGIELIGKSAETLRKHLDPSFEVVMIKERHGKQATLPSIANIEFVSSNMDTSDLPPLVTITSSKKIDQDWGTTSCCVQVRIL</sequence>
<evidence type="ECO:0000259" key="1">
    <source>
        <dbReference type="Pfam" id="PF02721"/>
    </source>
</evidence>
<reference evidence="2" key="1">
    <citation type="submission" date="2020-05" db="EMBL/GenBank/DDBJ databases">
        <title>WGS assembly of Panicum virgatum.</title>
        <authorList>
            <person name="Lovell J.T."/>
            <person name="Jenkins J."/>
            <person name="Shu S."/>
            <person name="Juenger T.E."/>
            <person name="Schmutz J."/>
        </authorList>
    </citation>
    <scope>NUCLEOTIDE SEQUENCE</scope>
    <source>
        <strain evidence="2">AP13</strain>
    </source>
</reference>
<keyword evidence="3" id="KW-1185">Reference proteome</keyword>
<feature type="domain" description="Replication protein A 70 kDa DNA-binding subunit B/D first OB fold" evidence="1">
    <location>
        <begin position="8"/>
        <end position="100"/>
    </location>
</feature>
<dbReference type="Proteomes" id="UP000823388">
    <property type="component" value="Chromosome 3K"/>
</dbReference>
<evidence type="ECO:0000313" key="3">
    <source>
        <dbReference type="Proteomes" id="UP000823388"/>
    </source>
</evidence>
<dbReference type="CDD" id="cd04480">
    <property type="entry name" value="RPA1_DBD_A_like"/>
    <property type="match status" value="1"/>
</dbReference>
<dbReference type="EMBL" id="CM029041">
    <property type="protein sequence ID" value="KAG2626241.1"/>
    <property type="molecule type" value="Genomic_DNA"/>
</dbReference>
<name>A0A8T0UQ43_PANVG</name>
<dbReference type="InterPro" id="IPR012340">
    <property type="entry name" value="NA-bd_OB-fold"/>
</dbReference>
<dbReference type="PANTHER" id="PTHR47165:SF4">
    <property type="entry name" value="OS03G0429900 PROTEIN"/>
    <property type="match status" value="1"/>
</dbReference>
<organism evidence="2 3">
    <name type="scientific">Panicum virgatum</name>
    <name type="common">Blackwell switchgrass</name>
    <dbReference type="NCBI Taxonomy" id="38727"/>
    <lineage>
        <taxon>Eukaryota</taxon>
        <taxon>Viridiplantae</taxon>
        <taxon>Streptophyta</taxon>
        <taxon>Embryophyta</taxon>
        <taxon>Tracheophyta</taxon>
        <taxon>Spermatophyta</taxon>
        <taxon>Magnoliopsida</taxon>
        <taxon>Liliopsida</taxon>
        <taxon>Poales</taxon>
        <taxon>Poaceae</taxon>
        <taxon>PACMAD clade</taxon>
        <taxon>Panicoideae</taxon>
        <taxon>Panicodae</taxon>
        <taxon>Paniceae</taxon>
        <taxon>Panicinae</taxon>
        <taxon>Panicum</taxon>
        <taxon>Panicum sect. Hiantes</taxon>
    </lineage>
</organism>
<accession>A0A8T0UQ43</accession>